<name>A0A314L4P8_NICAT</name>
<protein>
    <submittedName>
        <fullName evidence="1">Uncharacterized protein</fullName>
    </submittedName>
</protein>
<evidence type="ECO:0000313" key="1">
    <source>
        <dbReference type="EMBL" id="OIT36523.1"/>
    </source>
</evidence>
<dbReference type="Gramene" id="OIT36523">
    <property type="protein sequence ID" value="OIT36523"/>
    <property type="gene ID" value="A4A49_62229"/>
</dbReference>
<evidence type="ECO:0000313" key="2">
    <source>
        <dbReference type="Proteomes" id="UP000187609"/>
    </source>
</evidence>
<sequence>EALLKQKSQIKWFEEGDSNSTYFHNVIKYRRKELQIHRIKNYRGRWIQGDENISKAAVKHFEKLFNLLVPVVDRYLIDCIPYWITEDDNVYLSQHSDEGEIKEAVFDMSATSSLGPDG</sequence>
<accession>A0A314L4P8</accession>
<gene>
    <name evidence="1" type="ORF">A4A49_62229</name>
</gene>
<proteinExistence type="predicted"/>
<dbReference type="AlphaFoldDB" id="A0A314L4P8"/>
<organism evidence="1 2">
    <name type="scientific">Nicotiana attenuata</name>
    <name type="common">Coyote tobacco</name>
    <dbReference type="NCBI Taxonomy" id="49451"/>
    <lineage>
        <taxon>Eukaryota</taxon>
        <taxon>Viridiplantae</taxon>
        <taxon>Streptophyta</taxon>
        <taxon>Embryophyta</taxon>
        <taxon>Tracheophyta</taxon>
        <taxon>Spermatophyta</taxon>
        <taxon>Magnoliopsida</taxon>
        <taxon>eudicotyledons</taxon>
        <taxon>Gunneridae</taxon>
        <taxon>Pentapetalae</taxon>
        <taxon>asterids</taxon>
        <taxon>lamiids</taxon>
        <taxon>Solanales</taxon>
        <taxon>Solanaceae</taxon>
        <taxon>Nicotianoideae</taxon>
        <taxon>Nicotianeae</taxon>
        <taxon>Nicotiana</taxon>
    </lineage>
</organism>
<comment type="caution">
    <text evidence="1">The sequence shown here is derived from an EMBL/GenBank/DDBJ whole genome shotgun (WGS) entry which is preliminary data.</text>
</comment>
<reference evidence="1" key="1">
    <citation type="submission" date="2016-11" db="EMBL/GenBank/DDBJ databases">
        <title>The genome of Nicotiana attenuata.</title>
        <authorList>
            <person name="Xu S."/>
            <person name="Brockmoeller T."/>
            <person name="Gaquerel E."/>
            <person name="Navarro A."/>
            <person name="Kuhl H."/>
            <person name="Gase K."/>
            <person name="Ling Z."/>
            <person name="Zhou W."/>
            <person name="Kreitzer C."/>
            <person name="Stanke M."/>
            <person name="Tang H."/>
            <person name="Lyons E."/>
            <person name="Pandey P."/>
            <person name="Pandey S.P."/>
            <person name="Timmermann B."/>
            <person name="Baldwin I.T."/>
        </authorList>
    </citation>
    <scope>NUCLEOTIDE SEQUENCE [LARGE SCALE GENOMIC DNA]</scope>
    <source>
        <strain evidence="1">UT</strain>
    </source>
</reference>
<keyword evidence="2" id="KW-1185">Reference proteome</keyword>
<dbReference type="EMBL" id="MJEQ01000424">
    <property type="protein sequence ID" value="OIT36523.1"/>
    <property type="molecule type" value="Genomic_DNA"/>
</dbReference>
<dbReference type="Proteomes" id="UP000187609">
    <property type="component" value="Unassembled WGS sequence"/>
</dbReference>
<feature type="non-terminal residue" evidence="1">
    <location>
        <position position="118"/>
    </location>
</feature>
<feature type="non-terminal residue" evidence="1">
    <location>
        <position position="1"/>
    </location>
</feature>